<proteinExistence type="inferred from homology"/>
<dbReference type="GO" id="GO:0005886">
    <property type="term" value="C:plasma membrane"/>
    <property type="evidence" value="ECO:0007669"/>
    <property type="project" value="UniProtKB-SubCell"/>
</dbReference>
<keyword evidence="4 7" id="KW-0812">Transmembrane</keyword>
<dbReference type="Pfam" id="PF03176">
    <property type="entry name" value="MMPL"/>
    <property type="match status" value="1"/>
</dbReference>
<evidence type="ECO:0000256" key="6">
    <source>
        <dbReference type="ARBA" id="ARBA00023136"/>
    </source>
</evidence>
<evidence type="ECO:0000313" key="10">
    <source>
        <dbReference type="Proteomes" id="UP000318667"/>
    </source>
</evidence>
<dbReference type="OrthoDB" id="9809027at2"/>
<organism evidence="9 10">
    <name type="scientific">Cytobacillus oceanisediminis</name>
    <dbReference type="NCBI Taxonomy" id="665099"/>
    <lineage>
        <taxon>Bacteria</taxon>
        <taxon>Bacillati</taxon>
        <taxon>Bacillota</taxon>
        <taxon>Bacilli</taxon>
        <taxon>Bacillales</taxon>
        <taxon>Bacillaceae</taxon>
        <taxon>Cytobacillus</taxon>
    </lineage>
</organism>
<dbReference type="InterPro" id="IPR050545">
    <property type="entry name" value="Mycobact_MmpL"/>
</dbReference>
<name>A0A562JJ00_9BACI</name>
<dbReference type="RefSeq" id="WP_144544249.1">
    <property type="nucleotide sequence ID" value="NZ_CBCSDC010000015.1"/>
</dbReference>
<evidence type="ECO:0000259" key="8">
    <source>
        <dbReference type="Pfam" id="PF03176"/>
    </source>
</evidence>
<dbReference type="Proteomes" id="UP000318667">
    <property type="component" value="Unassembled WGS sequence"/>
</dbReference>
<evidence type="ECO:0000256" key="3">
    <source>
        <dbReference type="ARBA" id="ARBA00022475"/>
    </source>
</evidence>
<dbReference type="PANTHER" id="PTHR33406">
    <property type="entry name" value="MEMBRANE PROTEIN MJ1562-RELATED"/>
    <property type="match status" value="1"/>
</dbReference>
<feature type="domain" description="Membrane transport protein MMPL" evidence="8">
    <location>
        <begin position="186"/>
        <end position="334"/>
    </location>
</feature>
<feature type="transmembrane region" description="Helical" evidence="7">
    <location>
        <begin position="300"/>
        <end position="318"/>
    </location>
</feature>
<dbReference type="AlphaFoldDB" id="A0A562JJ00"/>
<comment type="similarity">
    <text evidence="2">Belongs to the resistance-nodulation-cell division (RND) (TC 2.A.6) family. MmpL subfamily.</text>
</comment>
<evidence type="ECO:0000256" key="4">
    <source>
        <dbReference type="ARBA" id="ARBA00022692"/>
    </source>
</evidence>
<sequence>MKILIKLAGILEKYPMKAILLSIAAIIVTGVGAQNIEMATGNDTLVSRESRVYQENEQLEKEFGGESVIVMYEARRDNLLAVQNLNHMKRLENELLAENDIYSILSPVTLVEQMVDKKFQTYQDGIKEISGSLEKVGGNLSSISRKLDLMSANADVLQPGLPEKQETLENMVYDDEGQLRSLFEEVVVDERHMMMIIKFEGGAPDSSKSEIVEKINSFLDENKVESADVFVSGKPVLDDAIRASMKESMQKMMMLSVVFMIIILSLVFKVGWRILPLGIILAAVIGTVGLMGWISIPITMVSMAVFPILIGLGIDYAIQFQSRYSEEMSAEEAQNE</sequence>
<reference evidence="9 10" key="1">
    <citation type="journal article" date="2015" name="Stand. Genomic Sci.">
        <title>Genomic Encyclopedia of Bacterial and Archaeal Type Strains, Phase III: the genomes of soil and plant-associated and newly described type strains.</title>
        <authorList>
            <person name="Whitman W.B."/>
            <person name="Woyke T."/>
            <person name="Klenk H.P."/>
            <person name="Zhou Y."/>
            <person name="Lilburn T.G."/>
            <person name="Beck B.J."/>
            <person name="De Vos P."/>
            <person name="Vandamme P."/>
            <person name="Eisen J.A."/>
            <person name="Garrity G."/>
            <person name="Hugenholtz P."/>
            <person name="Kyrpides N.C."/>
        </authorList>
    </citation>
    <scope>NUCLEOTIDE SEQUENCE [LARGE SCALE GENOMIC DNA]</scope>
    <source>
        <strain evidence="9 10">CGMCC 1.10115</strain>
    </source>
</reference>
<evidence type="ECO:0000256" key="5">
    <source>
        <dbReference type="ARBA" id="ARBA00022989"/>
    </source>
</evidence>
<evidence type="ECO:0000313" key="9">
    <source>
        <dbReference type="EMBL" id="TWH83023.1"/>
    </source>
</evidence>
<evidence type="ECO:0000256" key="1">
    <source>
        <dbReference type="ARBA" id="ARBA00004651"/>
    </source>
</evidence>
<dbReference type="GeneID" id="65405126"/>
<evidence type="ECO:0000256" key="2">
    <source>
        <dbReference type="ARBA" id="ARBA00010157"/>
    </source>
</evidence>
<keyword evidence="6 7" id="KW-0472">Membrane</keyword>
<dbReference type="InterPro" id="IPR004869">
    <property type="entry name" value="MMPL_dom"/>
</dbReference>
<comment type="caution">
    <text evidence="9">The sequence shown here is derived from an EMBL/GenBank/DDBJ whole genome shotgun (WGS) entry which is preliminary data.</text>
</comment>
<dbReference type="PANTHER" id="PTHR33406:SF6">
    <property type="entry name" value="MEMBRANE PROTEIN YDGH-RELATED"/>
    <property type="match status" value="1"/>
</dbReference>
<evidence type="ECO:0000256" key="7">
    <source>
        <dbReference type="SAM" id="Phobius"/>
    </source>
</evidence>
<dbReference type="EMBL" id="VLKI01000014">
    <property type="protein sequence ID" value="TWH83023.1"/>
    <property type="molecule type" value="Genomic_DNA"/>
</dbReference>
<keyword evidence="10" id="KW-1185">Reference proteome</keyword>
<comment type="subcellular location">
    <subcellularLocation>
        <location evidence="1">Cell membrane</location>
        <topology evidence="1">Multi-pass membrane protein</topology>
    </subcellularLocation>
</comment>
<feature type="transmembrane region" description="Helical" evidence="7">
    <location>
        <begin position="252"/>
        <end position="268"/>
    </location>
</feature>
<accession>A0A562JJ00</accession>
<keyword evidence="3" id="KW-1003">Cell membrane</keyword>
<gene>
    <name evidence="9" type="ORF">IQ19_04005</name>
</gene>
<protein>
    <recommendedName>
        <fullName evidence="8">Membrane transport protein MMPL domain-containing protein</fullName>
    </recommendedName>
</protein>
<dbReference type="SUPFAM" id="SSF82866">
    <property type="entry name" value="Multidrug efflux transporter AcrB transmembrane domain"/>
    <property type="match status" value="1"/>
</dbReference>
<keyword evidence="5 7" id="KW-1133">Transmembrane helix</keyword>
<dbReference type="Gene3D" id="1.20.1640.10">
    <property type="entry name" value="Multidrug efflux transporter AcrB transmembrane domain"/>
    <property type="match status" value="1"/>
</dbReference>